<sequence length="84" mass="8800">MGTVILPVPLLAAIGEVWQTHQCPGKCMIGKPGVADFGEAVGLAEEVLSGSCLFSVDRVKTPVSRSWSTTAARVAKAHTSGYKE</sequence>
<evidence type="ECO:0000313" key="3">
    <source>
        <dbReference type="Proteomes" id="UP001476798"/>
    </source>
</evidence>
<keyword evidence="3" id="KW-1185">Reference proteome</keyword>
<evidence type="ECO:0000313" key="2">
    <source>
        <dbReference type="EMBL" id="MEQ2183046.1"/>
    </source>
</evidence>
<dbReference type="EMBL" id="JAHRIO010073988">
    <property type="protein sequence ID" value="MEQ2183046.1"/>
    <property type="molecule type" value="Genomic_DNA"/>
</dbReference>
<feature type="signal peptide" evidence="1">
    <location>
        <begin position="1"/>
        <end position="19"/>
    </location>
</feature>
<reference evidence="2 3" key="1">
    <citation type="submission" date="2021-06" db="EMBL/GenBank/DDBJ databases">
        <authorList>
            <person name="Palmer J.M."/>
        </authorList>
    </citation>
    <scope>NUCLEOTIDE SEQUENCE [LARGE SCALE GENOMIC DNA]</scope>
    <source>
        <strain evidence="2 3">GA_2019</strain>
        <tissue evidence="2">Muscle</tissue>
    </source>
</reference>
<gene>
    <name evidence="2" type="ORF">GOODEAATRI_028630</name>
</gene>
<accession>A0ABV0PHT3</accession>
<keyword evidence="1" id="KW-0732">Signal</keyword>
<evidence type="ECO:0000256" key="1">
    <source>
        <dbReference type="SAM" id="SignalP"/>
    </source>
</evidence>
<protein>
    <submittedName>
        <fullName evidence="2">Uncharacterized protein</fullName>
    </submittedName>
</protein>
<feature type="chain" id="PRO_5045256137" evidence="1">
    <location>
        <begin position="20"/>
        <end position="84"/>
    </location>
</feature>
<organism evidence="2 3">
    <name type="scientific">Goodea atripinnis</name>
    <dbReference type="NCBI Taxonomy" id="208336"/>
    <lineage>
        <taxon>Eukaryota</taxon>
        <taxon>Metazoa</taxon>
        <taxon>Chordata</taxon>
        <taxon>Craniata</taxon>
        <taxon>Vertebrata</taxon>
        <taxon>Euteleostomi</taxon>
        <taxon>Actinopterygii</taxon>
        <taxon>Neopterygii</taxon>
        <taxon>Teleostei</taxon>
        <taxon>Neoteleostei</taxon>
        <taxon>Acanthomorphata</taxon>
        <taxon>Ovalentaria</taxon>
        <taxon>Atherinomorphae</taxon>
        <taxon>Cyprinodontiformes</taxon>
        <taxon>Goodeidae</taxon>
        <taxon>Goodea</taxon>
    </lineage>
</organism>
<name>A0ABV0PHT3_9TELE</name>
<proteinExistence type="predicted"/>
<comment type="caution">
    <text evidence="2">The sequence shown here is derived from an EMBL/GenBank/DDBJ whole genome shotgun (WGS) entry which is preliminary data.</text>
</comment>
<dbReference type="Proteomes" id="UP001476798">
    <property type="component" value="Unassembled WGS sequence"/>
</dbReference>